<dbReference type="EMBL" id="OW240919">
    <property type="protein sequence ID" value="CAH2311274.1"/>
    <property type="molecule type" value="Genomic_DNA"/>
</dbReference>
<sequence>MRHNQGPQVQRLRLQPGTHQAGEAAVPSTWRCPGAGYSTSKPCYPLHRSGGGNHSSEATPSILQWGLHGQGEQLKMADTTCVEGPNKTTHDILTQLNKHFDAFWRKLEHKLYQSAPQQTAALPLQKLPVYLQQEDQCHGCRPATNTTQTVSQRGRRMQQRAKQQKKRNLPTPATNECLPKRNKIL</sequence>
<evidence type="ECO:0000313" key="2">
    <source>
        <dbReference type="EMBL" id="CAH2311274.1"/>
    </source>
</evidence>
<feature type="compositionally biased region" description="Basic residues" evidence="1">
    <location>
        <begin position="153"/>
        <end position="168"/>
    </location>
</feature>
<organism evidence="2 3">
    <name type="scientific">Pelobates cultripes</name>
    <name type="common">Western spadefoot toad</name>
    <dbReference type="NCBI Taxonomy" id="61616"/>
    <lineage>
        <taxon>Eukaryota</taxon>
        <taxon>Metazoa</taxon>
        <taxon>Chordata</taxon>
        <taxon>Craniata</taxon>
        <taxon>Vertebrata</taxon>
        <taxon>Euteleostomi</taxon>
        <taxon>Amphibia</taxon>
        <taxon>Batrachia</taxon>
        <taxon>Anura</taxon>
        <taxon>Pelobatoidea</taxon>
        <taxon>Pelobatidae</taxon>
        <taxon>Pelobates</taxon>
    </lineage>
</organism>
<evidence type="ECO:0000313" key="3">
    <source>
        <dbReference type="Proteomes" id="UP001295444"/>
    </source>
</evidence>
<dbReference type="AlphaFoldDB" id="A0AAD1SSZ5"/>
<keyword evidence="3" id="KW-1185">Reference proteome</keyword>
<reference evidence="2" key="1">
    <citation type="submission" date="2022-03" db="EMBL/GenBank/DDBJ databases">
        <authorList>
            <person name="Alioto T."/>
            <person name="Alioto T."/>
            <person name="Gomez Garrido J."/>
        </authorList>
    </citation>
    <scope>NUCLEOTIDE SEQUENCE</scope>
</reference>
<protein>
    <submittedName>
        <fullName evidence="2">Uncharacterized protein</fullName>
    </submittedName>
</protein>
<dbReference type="Proteomes" id="UP001295444">
    <property type="component" value="Chromosome 08"/>
</dbReference>
<evidence type="ECO:0000256" key="1">
    <source>
        <dbReference type="SAM" id="MobiDB-lite"/>
    </source>
</evidence>
<gene>
    <name evidence="2" type="ORF">PECUL_23A002476</name>
</gene>
<proteinExistence type="predicted"/>
<accession>A0AAD1SSZ5</accession>
<feature type="region of interest" description="Disordered" evidence="1">
    <location>
        <begin position="142"/>
        <end position="185"/>
    </location>
</feature>
<name>A0AAD1SSZ5_PELCU</name>
<feature type="region of interest" description="Disordered" evidence="1">
    <location>
        <begin position="1"/>
        <end position="27"/>
    </location>
</feature>